<feature type="domain" description="Sugar phosphate transporter" evidence="9">
    <location>
        <begin position="72"/>
        <end position="312"/>
    </location>
</feature>
<evidence type="ECO:0000313" key="11">
    <source>
        <dbReference type="Proteomes" id="UP001397290"/>
    </source>
</evidence>
<evidence type="ECO:0000313" key="10">
    <source>
        <dbReference type="EMBL" id="KAK8143465.1"/>
    </source>
</evidence>
<feature type="transmembrane region" description="Helical" evidence="8">
    <location>
        <begin position="172"/>
        <end position="197"/>
    </location>
</feature>
<dbReference type="InterPro" id="IPR004853">
    <property type="entry name" value="Sugar_P_trans_dom"/>
</dbReference>
<comment type="similarity">
    <text evidence="3">Belongs to the TPT transporter family. SLC35D subfamily.</text>
</comment>
<feature type="transmembrane region" description="Helical" evidence="8">
    <location>
        <begin position="296"/>
        <end position="314"/>
    </location>
</feature>
<keyword evidence="6 8" id="KW-1133">Transmembrane helix</keyword>
<sequence length="344" mass="37753">MAVQDQPPSFEHTQVELEKGLLALESEEQHQSPLQGPAPPSNRTEFLASLHPGFFIAFWMATSSGVILFNKWVLSAADFHSRHKVPMNCETYMKSIMPMGVLFSLSLITGNLAYLYLSVSFIQMLKASNAVVTLLATWALNIASPNLKFLGNVAFIVFGVMIATFGEIQFHLLGFFFQACAIIFGTLRLVLVQRLLSHPELNMDPMVSLYYYAPACALFNGVLTAVIEAPDMRLSDFSSVGVPMLLANAFVAFLLNVSIVLLLGKTSAVALTMSAILKDILLVFASMVLFGDPVSGQQFIGYSIAMGGLIYYKIDRETMQSLAQDVTLKFNAVVERQATSRHGD</sequence>
<feature type="transmembrane region" description="Helical" evidence="8">
    <location>
        <begin position="54"/>
        <end position="74"/>
    </location>
</feature>
<dbReference type="PANTHER" id="PTHR11132">
    <property type="entry name" value="SOLUTE CARRIER FAMILY 35"/>
    <property type="match status" value="1"/>
</dbReference>
<protein>
    <submittedName>
        <fullName evidence="10">Solute carrier 35 member</fullName>
    </submittedName>
</protein>
<feature type="transmembrane region" description="Helical" evidence="8">
    <location>
        <begin position="149"/>
        <end position="166"/>
    </location>
</feature>
<dbReference type="Proteomes" id="UP001397290">
    <property type="component" value="Unassembled WGS sequence"/>
</dbReference>
<feature type="transmembrane region" description="Helical" evidence="8">
    <location>
        <begin position="209"/>
        <end position="227"/>
    </location>
</feature>
<dbReference type="GO" id="GO:0005789">
    <property type="term" value="C:endoplasmic reticulum membrane"/>
    <property type="evidence" value="ECO:0007669"/>
    <property type="project" value="UniProtKB-SubCell"/>
</dbReference>
<comment type="subunit">
    <text evidence="4">Homooligomer.</text>
</comment>
<feature type="transmembrane region" description="Helical" evidence="8">
    <location>
        <begin position="239"/>
        <end position="263"/>
    </location>
</feature>
<evidence type="ECO:0000256" key="6">
    <source>
        <dbReference type="ARBA" id="ARBA00022989"/>
    </source>
</evidence>
<name>A0AAW0RN02_9HYPO</name>
<keyword evidence="7 8" id="KW-0472">Membrane</keyword>
<comment type="function">
    <text evidence="1">Involved in the import of GDP-mannose from the cytoplasm into the Golgi lumen.</text>
</comment>
<evidence type="ECO:0000256" key="4">
    <source>
        <dbReference type="ARBA" id="ARBA00011182"/>
    </source>
</evidence>
<comment type="subcellular location">
    <subcellularLocation>
        <location evidence="2">Endoplasmic reticulum membrane</location>
        <topology evidence="2">Multi-pass membrane protein</topology>
    </subcellularLocation>
</comment>
<evidence type="ECO:0000259" key="9">
    <source>
        <dbReference type="Pfam" id="PF03151"/>
    </source>
</evidence>
<feature type="transmembrane region" description="Helical" evidence="8">
    <location>
        <begin position="95"/>
        <end position="117"/>
    </location>
</feature>
<feature type="transmembrane region" description="Helical" evidence="8">
    <location>
        <begin position="123"/>
        <end position="142"/>
    </location>
</feature>
<evidence type="ECO:0000256" key="3">
    <source>
        <dbReference type="ARBA" id="ARBA00010425"/>
    </source>
</evidence>
<evidence type="ECO:0000256" key="5">
    <source>
        <dbReference type="ARBA" id="ARBA00022692"/>
    </source>
</evidence>
<evidence type="ECO:0000256" key="7">
    <source>
        <dbReference type="ARBA" id="ARBA00023136"/>
    </source>
</evidence>
<keyword evidence="5 8" id="KW-0812">Transmembrane</keyword>
<reference evidence="10 11" key="1">
    <citation type="submission" date="2020-02" db="EMBL/GenBank/DDBJ databases">
        <title>Comparative genomics of the hypocrealean fungal genus Beauvera.</title>
        <authorList>
            <person name="Showalter D.N."/>
            <person name="Bushley K.E."/>
            <person name="Rehner S.A."/>
        </authorList>
    </citation>
    <scope>NUCLEOTIDE SEQUENCE [LARGE SCALE GENOMIC DNA]</scope>
    <source>
        <strain evidence="10 11">ARSEF4384</strain>
    </source>
</reference>
<comment type="caution">
    <text evidence="10">The sequence shown here is derived from an EMBL/GenBank/DDBJ whole genome shotgun (WGS) entry which is preliminary data.</text>
</comment>
<dbReference type="InterPro" id="IPR050186">
    <property type="entry name" value="TPT_transporter"/>
</dbReference>
<feature type="transmembrane region" description="Helical" evidence="8">
    <location>
        <begin position="270"/>
        <end position="290"/>
    </location>
</feature>
<accession>A0AAW0RN02</accession>
<evidence type="ECO:0000256" key="8">
    <source>
        <dbReference type="SAM" id="Phobius"/>
    </source>
</evidence>
<evidence type="ECO:0000256" key="2">
    <source>
        <dbReference type="ARBA" id="ARBA00004477"/>
    </source>
</evidence>
<keyword evidence="11" id="KW-1185">Reference proteome</keyword>
<dbReference type="Pfam" id="PF03151">
    <property type="entry name" value="TPT"/>
    <property type="match status" value="1"/>
</dbReference>
<dbReference type="AlphaFoldDB" id="A0AAW0RN02"/>
<organism evidence="10 11">
    <name type="scientific">Beauveria asiatica</name>
    <dbReference type="NCBI Taxonomy" id="1069075"/>
    <lineage>
        <taxon>Eukaryota</taxon>
        <taxon>Fungi</taxon>
        <taxon>Dikarya</taxon>
        <taxon>Ascomycota</taxon>
        <taxon>Pezizomycotina</taxon>
        <taxon>Sordariomycetes</taxon>
        <taxon>Hypocreomycetidae</taxon>
        <taxon>Hypocreales</taxon>
        <taxon>Cordycipitaceae</taxon>
        <taxon>Beauveria</taxon>
    </lineage>
</organism>
<gene>
    <name evidence="10" type="primary">CAS41_2</name>
    <name evidence="10" type="ORF">G3M48_007196</name>
</gene>
<dbReference type="EMBL" id="JAAHCF010000509">
    <property type="protein sequence ID" value="KAK8143465.1"/>
    <property type="molecule type" value="Genomic_DNA"/>
</dbReference>
<evidence type="ECO:0000256" key="1">
    <source>
        <dbReference type="ARBA" id="ARBA00003420"/>
    </source>
</evidence>
<proteinExistence type="inferred from homology"/>